<accession>A0A3G3M9Q1</accession>
<organism evidence="2 3">
    <name type="scientific">Gordonia phage Octobien14</name>
    <dbReference type="NCBI Taxonomy" id="2483673"/>
    <lineage>
        <taxon>Viruses</taxon>
        <taxon>Duplodnaviria</taxon>
        <taxon>Heunggongvirae</taxon>
        <taxon>Uroviricota</taxon>
        <taxon>Caudoviricetes</taxon>
        <taxon>Deeyouvirinae</taxon>
        <taxon>Octobienvirus</taxon>
        <taxon>Octobienvirus octobien14</taxon>
    </lineage>
</organism>
<proteinExistence type="predicted"/>
<evidence type="ECO:0000256" key="1">
    <source>
        <dbReference type="SAM" id="MobiDB-lite"/>
    </source>
</evidence>
<feature type="region of interest" description="Disordered" evidence="1">
    <location>
        <begin position="125"/>
        <end position="149"/>
    </location>
</feature>
<keyword evidence="2" id="KW-0378">Hydrolase</keyword>
<name>A0A3G3M9Q1_9CAUD</name>
<evidence type="ECO:0000313" key="3">
    <source>
        <dbReference type="Proteomes" id="UP000280547"/>
    </source>
</evidence>
<dbReference type="GeneID" id="70080891"/>
<keyword evidence="2" id="KW-0255">Endonuclease</keyword>
<keyword evidence="2" id="KW-0540">Nuclease</keyword>
<protein>
    <submittedName>
        <fullName evidence="2">HNH endonuclease</fullName>
    </submittedName>
</protein>
<dbReference type="GO" id="GO:0004519">
    <property type="term" value="F:endonuclease activity"/>
    <property type="evidence" value="ECO:0007669"/>
    <property type="project" value="UniProtKB-KW"/>
</dbReference>
<dbReference type="Proteomes" id="UP000280547">
    <property type="component" value="Segment"/>
</dbReference>
<gene>
    <name evidence="2" type="primary">1</name>
    <name evidence="2" type="ORF">SEA_OCTOBIEN14_1</name>
</gene>
<sequence>MRSWNPGVRTPQENRILHPTVPADTEAGGLEAVTARTCTIEGCDRKHKAKGYCKLHYDRDWLRGSTDDRPRRQNLPGANNPGWKGSNITYGSAHSRVTRHRGKASSHTCECGTQASDWAYNLSDPDELATKESDRSAPTGTRYSANPDHYTPMCRPCHRRFDAQEAQKEAEAA</sequence>
<feature type="region of interest" description="Disordered" evidence="1">
    <location>
        <begin position="63"/>
        <end position="108"/>
    </location>
</feature>
<dbReference type="EMBL" id="MH976515">
    <property type="protein sequence ID" value="AYR03149.1"/>
    <property type="molecule type" value="Genomic_DNA"/>
</dbReference>
<evidence type="ECO:0000313" key="2">
    <source>
        <dbReference type="EMBL" id="AYR03149.1"/>
    </source>
</evidence>
<keyword evidence="3" id="KW-1185">Reference proteome</keyword>
<reference evidence="2 3" key="1">
    <citation type="submission" date="2018-09" db="EMBL/GenBank/DDBJ databases">
        <authorList>
            <person name="Amanuel B.M."/>
            <person name="Anspach C.J."/>
            <person name="Chiquito R.J."/>
            <person name="Gales J.M."/>
            <person name="Hall T."/>
            <person name="Hotaki K."/>
            <person name="Lozano B."/>
            <person name="Mugisha B."/>
            <person name="Fogarty M.P."/>
            <person name="Leadon S.A."/>
            <person name="Molloy S.D."/>
            <person name="Garlena R.A."/>
            <person name="Russell D.A."/>
            <person name="Pope W.H."/>
            <person name="Jacobs-Sera D."/>
            <person name="Hatfull G.F."/>
        </authorList>
    </citation>
    <scope>NUCLEOTIDE SEQUENCE [LARGE SCALE GENOMIC DNA]</scope>
</reference>
<dbReference type="RefSeq" id="YP_010246246.1">
    <property type="nucleotide sequence ID" value="NC_060134.1"/>
</dbReference>
<dbReference type="KEGG" id="vg:70080891"/>